<dbReference type="EnsemblMetazoa" id="PPA40506.1">
    <property type="protein sequence ID" value="PPA40506.1"/>
    <property type="gene ID" value="WBGene00278875"/>
</dbReference>
<gene>
    <name evidence="1" type="primary">WBGene00278875</name>
</gene>
<reference evidence="1" key="2">
    <citation type="submission" date="2022-06" db="UniProtKB">
        <authorList>
            <consortium name="EnsemblMetazoa"/>
        </authorList>
    </citation>
    <scope>IDENTIFICATION</scope>
    <source>
        <strain evidence="1">PS312</strain>
    </source>
</reference>
<evidence type="ECO:0000313" key="2">
    <source>
        <dbReference type="Proteomes" id="UP000005239"/>
    </source>
</evidence>
<evidence type="ECO:0000313" key="1">
    <source>
        <dbReference type="EnsemblMetazoa" id="PPA40506.1"/>
    </source>
</evidence>
<proteinExistence type="predicted"/>
<accession>A0A8R1UZF3</accession>
<reference evidence="2" key="1">
    <citation type="journal article" date="2008" name="Nat. Genet.">
        <title>The Pristionchus pacificus genome provides a unique perspective on nematode lifestyle and parasitism.</title>
        <authorList>
            <person name="Dieterich C."/>
            <person name="Clifton S.W."/>
            <person name="Schuster L.N."/>
            <person name="Chinwalla A."/>
            <person name="Delehaunty K."/>
            <person name="Dinkelacker I."/>
            <person name="Fulton L."/>
            <person name="Fulton R."/>
            <person name="Godfrey J."/>
            <person name="Minx P."/>
            <person name="Mitreva M."/>
            <person name="Roeseler W."/>
            <person name="Tian H."/>
            <person name="Witte H."/>
            <person name="Yang S.P."/>
            <person name="Wilson R.K."/>
            <person name="Sommer R.J."/>
        </authorList>
    </citation>
    <scope>NUCLEOTIDE SEQUENCE [LARGE SCALE GENOMIC DNA]</scope>
    <source>
        <strain evidence="2">PS312</strain>
    </source>
</reference>
<name>A0A2A6C430_PRIPA</name>
<accession>A0A2A6C430</accession>
<dbReference type="Proteomes" id="UP000005239">
    <property type="component" value="Unassembled WGS sequence"/>
</dbReference>
<organism evidence="1 2">
    <name type="scientific">Pristionchus pacificus</name>
    <name type="common">Parasitic nematode worm</name>
    <dbReference type="NCBI Taxonomy" id="54126"/>
    <lineage>
        <taxon>Eukaryota</taxon>
        <taxon>Metazoa</taxon>
        <taxon>Ecdysozoa</taxon>
        <taxon>Nematoda</taxon>
        <taxon>Chromadorea</taxon>
        <taxon>Rhabditida</taxon>
        <taxon>Rhabditina</taxon>
        <taxon>Diplogasteromorpha</taxon>
        <taxon>Diplogasteroidea</taxon>
        <taxon>Neodiplogasteridae</taxon>
        <taxon>Pristionchus</taxon>
    </lineage>
</organism>
<dbReference type="AlphaFoldDB" id="A0A2A6C430"/>
<protein>
    <submittedName>
        <fullName evidence="1">Uncharacterized protein</fullName>
    </submittedName>
</protein>
<sequence length="108" mass="13082">MIDCDRKRIDDCEQYFAVEVIKVYVFGFVYIAIVIILWLVYDLVKWIWPKPHAFWVPPIKYSPYIPRKMPYVLRVADRPFKILISPIRIYELVPMIPPIAVLELWQHY</sequence>
<keyword evidence="2" id="KW-1185">Reference proteome</keyword>